<comment type="similarity">
    <text evidence="1">Belongs to the AAA ATPase family.</text>
</comment>
<dbReference type="InterPro" id="IPR027417">
    <property type="entry name" value="P-loop_NTPase"/>
</dbReference>
<gene>
    <name evidence="5" type="ORF">PaecuDRAFT_1781</name>
</gene>
<dbReference type="GO" id="GO:0016887">
    <property type="term" value="F:ATP hydrolysis activity"/>
    <property type="evidence" value="ECO:0007669"/>
    <property type="project" value="InterPro"/>
</dbReference>
<dbReference type="Gene3D" id="3.40.50.300">
    <property type="entry name" value="P-loop containing nucleotide triphosphate hydrolases"/>
    <property type="match status" value="1"/>
</dbReference>
<keyword evidence="2" id="KW-0547">Nucleotide-binding</keyword>
<dbReference type="OrthoDB" id="9806903at2"/>
<dbReference type="Pfam" id="PF22977">
    <property type="entry name" value="WHD"/>
    <property type="match status" value="1"/>
</dbReference>
<dbReference type="SMART" id="SM00382">
    <property type="entry name" value="AAA"/>
    <property type="match status" value="1"/>
</dbReference>
<sequence length="761" mass="85612">MGEIKPYADHWEHLLDELGRLDLRIRIEMERMAIREEAQDELTRQYAGIALTREEMVRLLDEVGPINEQLSAHERMRLLDLEEELQTLERSIYRRSQATAAEGRILPLERIVECYGLDRFERDAVIVAAAVQVDEKYSKLYGFLLDDATSRQPTVALTLRLLCTGDAEFARQLPYWLPTARLRRHRLIALAPRQADAGGEPMLASYVKLDDGVIQFLLQPDQLDDRVRDVARLLPGGNGAGAAGMSADFRWNRELVLLEQKLAAAIAAAPYGAGSETSSSQPAFLLLGQPGCGRVALAAAACAKAKAPLMLVDLSRLPEEEPQRIALLELACREALLRSAVLGLLHAELLQERADADRKLEWQQLYMHKMAGAKPTVLFSTQRVVPKGEAYPAPLIELSMRMPDVRERAALWQQQSEQTGIELAQPVRWMAIAEQYKLTSGGIGRAWQLALALAQWREAVNGDRLHAVRVTEADIREACQRQSHHGLDGIATRILPQHRVENLVLPIEQTLKIQQIIAQLQQRHRVLTEWNFHRKLSRGKGTNVLFAGPPGTGKTMAAEAIAGELGLDLYRIDLSQIISKYIGETEKNLGRLFAEAENSNAILLFDEADALFGKRSEVKDSHDRHANTEVAYLLQKMEEYDGMSILATNLQHNMDEAFARRMAFRIEFPIPEEQHRFRLWQAMFPSEAPRSDDIDYTFLARSIQLAGGNIKNAVLAAAYLASEEDAPIGMRHLIRAVKQELDKLGKLCLRSDFGPYYEWIS</sequence>
<evidence type="ECO:0000256" key="2">
    <source>
        <dbReference type="ARBA" id="ARBA00022741"/>
    </source>
</evidence>
<name>E0I830_9BACL</name>
<dbReference type="eggNOG" id="COG0464">
    <property type="taxonomic scope" value="Bacteria"/>
</dbReference>
<dbReference type="STRING" id="717606.PaecuDRAFT_1781"/>
<evidence type="ECO:0000313" key="5">
    <source>
        <dbReference type="EMBL" id="EFM11335.1"/>
    </source>
</evidence>
<dbReference type="PANTHER" id="PTHR23073">
    <property type="entry name" value="26S PROTEASOME REGULATORY SUBUNIT"/>
    <property type="match status" value="1"/>
</dbReference>
<evidence type="ECO:0000313" key="6">
    <source>
        <dbReference type="Proteomes" id="UP000005387"/>
    </source>
</evidence>
<dbReference type="Proteomes" id="UP000005387">
    <property type="component" value="Unassembled WGS sequence"/>
</dbReference>
<proteinExistence type="inferred from homology"/>
<dbReference type="EMBL" id="AEDD01000004">
    <property type="protein sequence ID" value="EFM11335.1"/>
    <property type="molecule type" value="Genomic_DNA"/>
</dbReference>
<dbReference type="GO" id="GO:0005524">
    <property type="term" value="F:ATP binding"/>
    <property type="evidence" value="ECO:0007669"/>
    <property type="project" value="UniProtKB-KW"/>
</dbReference>
<dbReference type="InterPro" id="IPR003593">
    <property type="entry name" value="AAA+_ATPase"/>
</dbReference>
<dbReference type="Pfam" id="PF00004">
    <property type="entry name" value="AAA"/>
    <property type="match status" value="1"/>
</dbReference>
<dbReference type="InterPro" id="IPR054472">
    <property type="entry name" value="WHD"/>
</dbReference>
<dbReference type="InterPro" id="IPR003959">
    <property type="entry name" value="ATPase_AAA_core"/>
</dbReference>
<dbReference type="InterPro" id="IPR050221">
    <property type="entry name" value="26S_Proteasome_ATPase"/>
</dbReference>
<dbReference type="AlphaFoldDB" id="E0I830"/>
<reference evidence="5 6" key="1">
    <citation type="submission" date="2010-07" db="EMBL/GenBank/DDBJ databases">
        <title>The draft genome of Paenibacillus curdlanolyticus YK9.</title>
        <authorList>
            <consortium name="US DOE Joint Genome Institute (JGI-PGF)"/>
            <person name="Lucas S."/>
            <person name="Copeland A."/>
            <person name="Lapidus A."/>
            <person name="Cheng J.-F."/>
            <person name="Bruce D."/>
            <person name="Goodwin L."/>
            <person name="Pitluck S."/>
            <person name="Land M.L."/>
            <person name="Hauser L."/>
            <person name="Chang Y.-J."/>
            <person name="Jeffries C."/>
            <person name="Anderson I.J."/>
            <person name="Johnson E."/>
            <person name="Loganathan U."/>
            <person name="Mulhopadhyay B."/>
            <person name="Kyrpides N."/>
            <person name="Woyke T.J."/>
        </authorList>
    </citation>
    <scope>NUCLEOTIDE SEQUENCE [LARGE SCALE GENOMIC DNA]</scope>
    <source>
        <strain evidence="5 6">YK9</strain>
    </source>
</reference>
<protein>
    <submittedName>
        <fullName evidence="5">AAA ATPase central domain protein</fullName>
    </submittedName>
</protein>
<feature type="domain" description="AAA+ ATPase" evidence="4">
    <location>
        <begin position="540"/>
        <end position="672"/>
    </location>
</feature>
<dbReference type="RefSeq" id="WP_006037792.1">
    <property type="nucleotide sequence ID" value="NZ_AEDD01000004.1"/>
</dbReference>
<accession>E0I830</accession>
<organism evidence="5 6">
    <name type="scientific">Paenibacillus curdlanolyticus YK9</name>
    <dbReference type="NCBI Taxonomy" id="717606"/>
    <lineage>
        <taxon>Bacteria</taxon>
        <taxon>Bacillati</taxon>
        <taxon>Bacillota</taxon>
        <taxon>Bacilli</taxon>
        <taxon>Bacillales</taxon>
        <taxon>Paenibacillaceae</taxon>
        <taxon>Paenibacillus</taxon>
    </lineage>
</organism>
<evidence type="ECO:0000259" key="4">
    <source>
        <dbReference type="SMART" id="SM00382"/>
    </source>
</evidence>
<evidence type="ECO:0000256" key="1">
    <source>
        <dbReference type="ARBA" id="ARBA00006914"/>
    </source>
</evidence>
<keyword evidence="3" id="KW-0067">ATP-binding</keyword>
<dbReference type="CDD" id="cd19481">
    <property type="entry name" value="RecA-like_protease"/>
    <property type="match status" value="1"/>
</dbReference>
<keyword evidence="6" id="KW-1185">Reference proteome</keyword>
<dbReference type="SUPFAM" id="SSF52540">
    <property type="entry name" value="P-loop containing nucleoside triphosphate hydrolases"/>
    <property type="match status" value="2"/>
</dbReference>
<evidence type="ECO:0000256" key="3">
    <source>
        <dbReference type="ARBA" id="ARBA00022840"/>
    </source>
</evidence>